<sequence length="238" mass="25988">MRDVLFLPLYQDEELVIAADGSAAIGLKEADIVHVPYETVAYFAARVALMEVMCVGAAPLAVVLQNFVHNEVWEALCTGIRTALGELHLDLPIVGSTESNFPTLQSAVGMTVIGMVHKAQKRIGTTPSDAKFAVIGEPLVGDEVMERRDRVLPLSLFRQLLHRNDIYELVPVGSKGIFYELQGLLDDNSLQSSQCSCALPLHASSGPATSLIISFDPNGEEEIKQMARDYFFPIEITS</sequence>
<evidence type="ECO:0000259" key="1">
    <source>
        <dbReference type="Pfam" id="PF00586"/>
    </source>
</evidence>
<reference evidence="2 3" key="1">
    <citation type="submission" date="2020-07" db="EMBL/GenBank/DDBJ databases">
        <title>Genomic Encyclopedia of Type Strains, Phase IV (KMG-IV): sequencing the most valuable type-strain genomes for metagenomic binning, comparative biology and taxonomic classification.</title>
        <authorList>
            <person name="Goeker M."/>
        </authorList>
    </citation>
    <scope>NUCLEOTIDE SEQUENCE [LARGE SCALE GENOMIC DNA]</scope>
    <source>
        <strain evidence="2 3">DSM 15730</strain>
    </source>
</reference>
<accession>A0A7W0BWS9</accession>
<dbReference type="InterPro" id="IPR016188">
    <property type="entry name" value="PurM-like_N"/>
</dbReference>
<dbReference type="EMBL" id="JACDUT010000001">
    <property type="protein sequence ID" value="MBA2873263.1"/>
    <property type="molecule type" value="Genomic_DNA"/>
</dbReference>
<comment type="caution">
    <text evidence="2">The sequence shown here is derived from an EMBL/GenBank/DDBJ whole genome shotgun (WGS) entry which is preliminary data.</text>
</comment>
<dbReference type="Pfam" id="PF00586">
    <property type="entry name" value="AIRS"/>
    <property type="match status" value="1"/>
</dbReference>
<name>A0A7W0BWS9_9BACL</name>
<proteinExistence type="predicted"/>
<dbReference type="Gene3D" id="3.30.1330.10">
    <property type="entry name" value="PurM-like, N-terminal domain"/>
    <property type="match status" value="1"/>
</dbReference>
<dbReference type="SUPFAM" id="SSF55326">
    <property type="entry name" value="PurM N-terminal domain-like"/>
    <property type="match status" value="1"/>
</dbReference>
<protein>
    <recommendedName>
        <fullName evidence="1">PurM-like N-terminal domain-containing protein</fullName>
    </recommendedName>
</protein>
<keyword evidence="3" id="KW-1185">Reference proteome</keyword>
<organism evidence="2 3">
    <name type="scientific">Thermaerobacillus caldiproteolyticus</name>
    <dbReference type="NCBI Taxonomy" id="247480"/>
    <lineage>
        <taxon>Bacteria</taxon>
        <taxon>Bacillati</taxon>
        <taxon>Bacillota</taxon>
        <taxon>Bacilli</taxon>
        <taxon>Bacillales</taxon>
        <taxon>Anoxybacillaceae</taxon>
        <taxon>Thermaerobacillus</taxon>
    </lineage>
</organism>
<dbReference type="AlphaFoldDB" id="A0A7W0BWS9"/>
<gene>
    <name evidence="2" type="ORF">HNR31_000015</name>
</gene>
<dbReference type="Proteomes" id="UP000523087">
    <property type="component" value="Unassembled WGS sequence"/>
</dbReference>
<evidence type="ECO:0000313" key="2">
    <source>
        <dbReference type="EMBL" id="MBA2873263.1"/>
    </source>
</evidence>
<dbReference type="RefSeq" id="WP_181554230.1">
    <property type="nucleotide sequence ID" value="NZ_JACDUT010000001.1"/>
</dbReference>
<dbReference type="InterPro" id="IPR036921">
    <property type="entry name" value="PurM-like_N_sf"/>
</dbReference>
<evidence type="ECO:0000313" key="3">
    <source>
        <dbReference type="Proteomes" id="UP000523087"/>
    </source>
</evidence>
<feature type="domain" description="PurM-like N-terminal" evidence="1">
    <location>
        <begin position="12"/>
        <end position="116"/>
    </location>
</feature>